<reference evidence="2 3" key="1">
    <citation type="submission" date="2021-06" db="EMBL/GenBank/DDBJ databases">
        <title>Caerostris darwini draft genome.</title>
        <authorList>
            <person name="Kono N."/>
            <person name="Arakawa K."/>
        </authorList>
    </citation>
    <scope>NUCLEOTIDE SEQUENCE [LARGE SCALE GENOMIC DNA]</scope>
</reference>
<evidence type="ECO:0000313" key="3">
    <source>
        <dbReference type="Proteomes" id="UP001054837"/>
    </source>
</evidence>
<dbReference type="EMBL" id="BPLQ01003810">
    <property type="protein sequence ID" value="GIY03426.1"/>
    <property type="molecule type" value="Genomic_DNA"/>
</dbReference>
<sequence>MNDRLQGGDAPWVNLKKAASHESLFTRPTAVGSSSFCEELADALLQRASSLRNFHPTVRVGREEKLIEGLIDLARAIRPAPQTPQEEQVPQQDDPEDDSEDEEQSESPQHNLSEKSSLKIPKHGRFGTFVQILRRKGSQQKSLWSSMRKRFINRDTFEKLSPNKENWNRLRKRLRRGWKSSRSTLVELVDSFCKNSSKEQKQTIN</sequence>
<protein>
    <submittedName>
        <fullName evidence="2">Uncharacterized protein</fullName>
    </submittedName>
</protein>
<dbReference type="Proteomes" id="UP001054837">
    <property type="component" value="Unassembled WGS sequence"/>
</dbReference>
<accession>A0AAV4Q4I4</accession>
<feature type="compositionally biased region" description="Acidic residues" evidence="1">
    <location>
        <begin position="93"/>
        <end position="105"/>
    </location>
</feature>
<proteinExistence type="predicted"/>
<evidence type="ECO:0000313" key="2">
    <source>
        <dbReference type="EMBL" id="GIY03426.1"/>
    </source>
</evidence>
<keyword evidence="3" id="KW-1185">Reference proteome</keyword>
<feature type="compositionally biased region" description="Low complexity" evidence="1">
    <location>
        <begin position="83"/>
        <end position="92"/>
    </location>
</feature>
<gene>
    <name evidence="2" type="primary">AVEN_56731_1</name>
    <name evidence="2" type="ORF">CDAR_28511</name>
</gene>
<organism evidence="2 3">
    <name type="scientific">Caerostris darwini</name>
    <dbReference type="NCBI Taxonomy" id="1538125"/>
    <lineage>
        <taxon>Eukaryota</taxon>
        <taxon>Metazoa</taxon>
        <taxon>Ecdysozoa</taxon>
        <taxon>Arthropoda</taxon>
        <taxon>Chelicerata</taxon>
        <taxon>Arachnida</taxon>
        <taxon>Araneae</taxon>
        <taxon>Araneomorphae</taxon>
        <taxon>Entelegynae</taxon>
        <taxon>Araneoidea</taxon>
        <taxon>Araneidae</taxon>
        <taxon>Caerostris</taxon>
    </lineage>
</organism>
<evidence type="ECO:0000256" key="1">
    <source>
        <dbReference type="SAM" id="MobiDB-lite"/>
    </source>
</evidence>
<name>A0AAV4Q4I4_9ARAC</name>
<feature type="region of interest" description="Disordered" evidence="1">
    <location>
        <begin position="79"/>
        <end position="118"/>
    </location>
</feature>
<dbReference type="AlphaFoldDB" id="A0AAV4Q4I4"/>
<comment type="caution">
    <text evidence="2">The sequence shown here is derived from an EMBL/GenBank/DDBJ whole genome shotgun (WGS) entry which is preliminary data.</text>
</comment>